<dbReference type="InterPro" id="IPR038694">
    <property type="entry name" value="DUF427_sf"/>
</dbReference>
<dbReference type="PANTHER" id="PTHR34310:SF9">
    <property type="entry name" value="BLR5716 PROTEIN"/>
    <property type="match status" value="1"/>
</dbReference>
<comment type="caution">
    <text evidence="2">The sequence shown here is derived from an EMBL/GenBank/DDBJ whole genome shotgun (WGS) entry which is preliminary data.</text>
</comment>
<dbReference type="Gene3D" id="2.170.150.40">
    <property type="entry name" value="Domain of unknown function (DUF427)"/>
    <property type="match status" value="1"/>
</dbReference>
<dbReference type="EMBL" id="JAULSV010000001">
    <property type="protein sequence ID" value="KAK0654782.1"/>
    <property type="molecule type" value="Genomic_DNA"/>
</dbReference>
<dbReference type="InterPro" id="IPR007361">
    <property type="entry name" value="DUF427"/>
</dbReference>
<gene>
    <name evidence="2" type="ORF">B0T16DRAFT_450545</name>
</gene>
<evidence type="ECO:0000313" key="2">
    <source>
        <dbReference type="EMBL" id="KAK0654782.1"/>
    </source>
</evidence>
<dbReference type="Pfam" id="PF04248">
    <property type="entry name" value="NTP_transf_9"/>
    <property type="match status" value="1"/>
</dbReference>
<accession>A0AA39YLH2</accession>
<protein>
    <recommendedName>
        <fullName evidence="1">DUF427 domain-containing protein</fullName>
    </recommendedName>
</protein>
<dbReference type="Proteomes" id="UP001174936">
    <property type="component" value="Unassembled WGS sequence"/>
</dbReference>
<organism evidence="2 3">
    <name type="scientific">Cercophora newfieldiana</name>
    <dbReference type="NCBI Taxonomy" id="92897"/>
    <lineage>
        <taxon>Eukaryota</taxon>
        <taxon>Fungi</taxon>
        <taxon>Dikarya</taxon>
        <taxon>Ascomycota</taxon>
        <taxon>Pezizomycotina</taxon>
        <taxon>Sordariomycetes</taxon>
        <taxon>Sordariomycetidae</taxon>
        <taxon>Sordariales</taxon>
        <taxon>Lasiosphaeriaceae</taxon>
        <taxon>Cercophora</taxon>
    </lineage>
</organism>
<sequence length="276" mass="30670">MPGPPGGNLSLPELAAKLCTQGPVKQEPANRRVRGVLGGIWVFDTLEAQYVWEHPYFPFFYIPIRALTGVSVDIEEKQDPSRGFSIANLVLSGHGPGLKSAKAIVFEGGPLDGLVKIPHGSLDAWYVEDEKLLGIHPKDPYRRVDCHASSREIRIEVDSAIIAESRNNVFLYETGLRPRYYLSPSAIMGQSIILPDSAGPIDETHVGAFLIPSKTSTVCPYKGQASYYHLVVRGKTIEDVAWYYTYPTPESAPIRNMVCFYNEKVDVFVDGEKEER</sequence>
<dbReference type="PANTHER" id="PTHR34310">
    <property type="entry name" value="DUF427 DOMAIN PROTEIN (AFU_ORTHOLOGUE AFUA_3G02220)"/>
    <property type="match status" value="1"/>
</dbReference>
<name>A0AA39YLH2_9PEZI</name>
<evidence type="ECO:0000259" key="1">
    <source>
        <dbReference type="Pfam" id="PF04248"/>
    </source>
</evidence>
<proteinExistence type="predicted"/>
<feature type="domain" description="DUF427" evidence="1">
    <location>
        <begin position="153"/>
        <end position="263"/>
    </location>
</feature>
<evidence type="ECO:0000313" key="3">
    <source>
        <dbReference type="Proteomes" id="UP001174936"/>
    </source>
</evidence>
<keyword evidence="3" id="KW-1185">Reference proteome</keyword>
<reference evidence="2" key="1">
    <citation type="submission" date="2023-06" db="EMBL/GenBank/DDBJ databases">
        <title>Genome-scale phylogeny and comparative genomics of the fungal order Sordariales.</title>
        <authorList>
            <consortium name="Lawrence Berkeley National Laboratory"/>
            <person name="Hensen N."/>
            <person name="Bonometti L."/>
            <person name="Westerberg I."/>
            <person name="Brannstrom I.O."/>
            <person name="Guillou S."/>
            <person name="Cros-Aarteil S."/>
            <person name="Calhoun S."/>
            <person name="Haridas S."/>
            <person name="Kuo A."/>
            <person name="Mondo S."/>
            <person name="Pangilinan J."/>
            <person name="Riley R."/>
            <person name="Labutti K."/>
            <person name="Andreopoulos B."/>
            <person name="Lipzen A."/>
            <person name="Chen C."/>
            <person name="Yanf M."/>
            <person name="Daum C."/>
            <person name="Ng V."/>
            <person name="Clum A."/>
            <person name="Steindorff A."/>
            <person name="Ohm R."/>
            <person name="Martin F."/>
            <person name="Silar P."/>
            <person name="Natvig D."/>
            <person name="Lalanne C."/>
            <person name="Gautier V."/>
            <person name="Ament-Velasquez S.L."/>
            <person name="Kruys A."/>
            <person name="Hutchinson M.I."/>
            <person name="Powell A.J."/>
            <person name="Barry K."/>
            <person name="Miller A.N."/>
            <person name="Grigoriev I.V."/>
            <person name="Debuchy R."/>
            <person name="Gladieux P."/>
            <person name="Thoren M.H."/>
            <person name="Johannesson H."/>
        </authorList>
    </citation>
    <scope>NUCLEOTIDE SEQUENCE</scope>
    <source>
        <strain evidence="2">SMH2532-1</strain>
    </source>
</reference>
<dbReference type="AlphaFoldDB" id="A0AA39YLH2"/>